<dbReference type="InterPro" id="IPR029058">
    <property type="entry name" value="AB_hydrolase_fold"/>
</dbReference>
<dbReference type="PANTHER" id="PTHR48081:SF8">
    <property type="entry name" value="ALPHA_BETA HYDROLASE FOLD-3 DOMAIN-CONTAINING PROTEIN-RELATED"/>
    <property type="match status" value="1"/>
</dbReference>
<dbReference type="PANTHER" id="PTHR48081">
    <property type="entry name" value="AB HYDROLASE SUPERFAMILY PROTEIN C4A8.06C"/>
    <property type="match status" value="1"/>
</dbReference>
<accession>A0ABW3YNK4</accession>
<protein>
    <submittedName>
        <fullName evidence="3">Alpha/beta hydrolase</fullName>
    </submittedName>
</protein>
<gene>
    <name evidence="3" type="ORF">ACFQ4H_30730</name>
</gene>
<organism evidence="3 4">
    <name type="scientific">Micromonospora sonneratiae</name>
    <dbReference type="NCBI Taxonomy" id="1184706"/>
    <lineage>
        <taxon>Bacteria</taxon>
        <taxon>Bacillati</taxon>
        <taxon>Actinomycetota</taxon>
        <taxon>Actinomycetes</taxon>
        <taxon>Micromonosporales</taxon>
        <taxon>Micromonosporaceae</taxon>
        <taxon>Micromonospora</taxon>
    </lineage>
</organism>
<keyword evidence="4" id="KW-1185">Reference proteome</keyword>
<dbReference type="InterPro" id="IPR050300">
    <property type="entry name" value="GDXG_lipolytic_enzyme"/>
</dbReference>
<dbReference type="Gene3D" id="3.40.50.1820">
    <property type="entry name" value="alpha/beta hydrolase"/>
    <property type="match status" value="1"/>
</dbReference>
<name>A0ABW3YNK4_9ACTN</name>
<comment type="caution">
    <text evidence="3">The sequence shown here is derived from an EMBL/GenBank/DDBJ whole genome shotgun (WGS) entry which is preliminary data.</text>
</comment>
<dbReference type="EMBL" id="JBHTMP010000080">
    <property type="protein sequence ID" value="MFD1325468.1"/>
    <property type="molecule type" value="Genomic_DNA"/>
</dbReference>
<keyword evidence="1 3" id="KW-0378">Hydrolase</keyword>
<dbReference type="RefSeq" id="WP_377577868.1">
    <property type="nucleotide sequence ID" value="NZ_JBHTMP010000080.1"/>
</dbReference>
<dbReference type="GO" id="GO:0016787">
    <property type="term" value="F:hydrolase activity"/>
    <property type="evidence" value="ECO:0007669"/>
    <property type="project" value="UniProtKB-KW"/>
</dbReference>
<sequence>MAQATSTVVLEPAAHEVVQMTSQPPFLFQLGPERGRAKLDELQSRQVPMPDVDIDEMMVIPGGPSPEVKIRIIRPKGHMGGAPSGLRNRVRAVAQDMMRPDGSRHPQPVILFVHGAGWVFGDAITHDRLVRELAVQADATVVFPEYSRAPEAQFPIALEECYAVAQWIVDYGTEHGLDASRMAIAGDSVGGNMATVLTMMAKQRGGPQFLQQVLFYPVTDANFDTASYREFAEGYYLGREGMMWFWDQYLPDTSRRSDPMASPLRASMDQLKGLPPALIITDEADVLRDEGEAYAAKLRQAGVPVTEVRYQGMIHDFVMLNALAHSAPARAATSQAAMTLHGALNQP</sequence>
<feature type="domain" description="Alpha/beta hydrolase fold-3" evidence="2">
    <location>
        <begin position="110"/>
        <end position="318"/>
    </location>
</feature>
<evidence type="ECO:0000256" key="1">
    <source>
        <dbReference type="ARBA" id="ARBA00022801"/>
    </source>
</evidence>
<dbReference type="Proteomes" id="UP001597260">
    <property type="component" value="Unassembled WGS sequence"/>
</dbReference>
<evidence type="ECO:0000313" key="3">
    <source>
        <dbReference type="EMBL" id="MFD1325468.1"/>
    </source>
</evidence>
<proteinExistence type="predicted"/>
<dbReference type="Pfam" id="PF07859">
    <property type="entry name" value="Abhydrolase_3"/>
    <property type="match status" value="1"/>
</dbReference>
<evidence type="ECO:0000313" key="4">
    <source>
        <dbReference type="Proteomes" id="UP001597260"/>
    </source>
</evidence>
<dbReference type="SUPFAM" id="SSF53474">
    <property type="entry name" value="alpha/beta-Hydrolases"/>
    <property type="match status" value="1"/>
</dbReference>
<evidence type="ECO:0000259" key="2">
    <source>
        <dbReference type="Pfam" id="PF07859"/>
    </source>
</evidence>
<reference evidence="4" key="1">
    <citation type="journal article" date="2019" name="Int. J. Syst. Evol. Microbiol.">
        <title>The Global Catalogue of Microorganisms (GCM) 10K type strain sequencing project: providing services to taxonomists for standard genome sequencing and annotation.</title>
        <authorList>
            <consortium name="The Broad Institute Genomics Platform"/>
            <consortium name="The Broad Institute Genome Sequencing Center for Infectious Disease"/>
            <person name="Wu L."/>
            <person name="Ma J."/>
        </authorList>
    </citation>
    <scope>NUCLEOTIDE SEQUENCE [LARGE SCALE GENOMIC DNA]</scope>
    <source>
        <strain evidence="4">JCM 31037</strain>
    </source>
</reference>
<dbReference type="InterPro" id="IPR013094">
    <property type="entry name" value="AB_hydrolase_3"/>
</dbReference>